<comment type="caution">
    <text evidence="2">The sequence shown here is derived from an EMBL/GenBank/DDBJ whole genome shotgun (WGS) entry which is preliminary data.</text>
</comment>
<feature type="region of interest" description="Disordered" evidence="1">
    <location>
        <begin position="52"/>
        <end position="72"/>
    </location>
</feature>
<dbReference type="EMBL" id="BDIP01004334">
    <property type="protein sequence ID" value="GIQ88731.1"/>
    <property type="molecule type" value="Genomic_DNA"/>
</dbReference>
<organism evidence="2 3">
    <name type="scientific">Kipferlia bialata</name>
    <dbReference type="NCBI Taxonomy" id="797122"/>
    <lineage>
        <taxon>Eukaryota</taxon>
        <taxon>Metamonada</taxon>
        <taxon>Carpediemonas-like organisms</taxon>
        <taxon>Kipferlia</taxon>
    </lineage>
</organism>
<feature type="non-terminal residue" evidence="2">
    <location>
        <position position="493"/>
    </location>
</feature>
<protein>
    <submittedName>
        <fullName evidence="2">Uncharacterized protein</fullName>
    </submittedName>
</protein>
<sequence>PGGTLLCLQARHVRTGEEGPWHRDTRISDTPITPSSFERLQALFDMRYHPETTSVSKYPAPPASEADSEAEDVDLPEVRMERVSISSSADIPPHVAVIIPDNTPDIWAALLSPKGHALLVCGKKRKKSISGLLGPSGYLPACPTSASALSGLSASGPLWLRQGDVDAVSALPLRAPMVVVVGPGQSNPEVAEQCGNALVTRHGLIVTVLGESNDAIPRSARFVTLEDLRVVLKAHRQRQKKAKPTWASIVREGANNIHTRGRERDMARAAARPVHHGIVMPDPCDPKVSSKTTALCAVLNVKGDVTNGFKAVSGVATIVVGTPDDVAWMASCNGRGVSYPRLHVPRSASAEGLSRDRGALTATLQGLRSNIAWMAVDDVPYAYRLGLRAALVVHAVKVTRQEQNQDTNTPKWQVLPGSPLLLDGGVHLTLTDKCAVIPGANAVNWPSFWTALPHQLLRANLRLGITPSKDMARTQWQQEADDRDNLLLRGLNA</sequence>
<accession>A0A9K3D5X6</accession>
<gene>
    <name evidence="2" type="ORF">KIPB_011050</name>
</gene>
<evidence type="ECO:0000313" key="2">
    <source>
        <dbReference type="EMBL" id="GIQ88731.1"/>
    </source>
</evidence>
<proteinExistence type="predicted"/>
<reference evidence="2 3" key="1">
    <citation type="journal article" date="2018" name="PLoS ONE">
        <title>The draft genome of Kipferlia bialata reveals reductive genome evolution in fornicate parasites.</title>
        <authorList>
            <person name="Tanifuji G."/>
            <person name="Takabayashi S."/>
            <person name="Kume K."/>
            <person name="Takagi M."/>
            <person name="Nakayama T."/>
            <person name="Kamikawa R."/>
            <person name="Inagaki Y."/>
            <person name="Hashimoto T."/>
        </authorList>
    </citation>
    <scope>NUCLEOTIDE SEQUENCE [LARGE SCALE GENOMIC DNA]</scope>
    <source>
        <strain evidence="2">NY0173</strain>
    </source>
</reference>
<name>A0A9K3D5X6_9EUKA</name>
<dbReference type="AlphaFoldDB" id="A0A9K3D5X6"/>
<dbReference type="Proteomes" id="UP000265618">
    <property type="component" value="Unassembled WGS sequence"/>
</dbReference>
<evidence type="ECO:0000256" key="1">
    <source>
        <dbReference type="SAM" id="MobiDB-lite"/>
    </source>
</evidence>
<evidence type="ECO:0000313" key="3">
    <source>
        <dbReference type="Proteomes" id="UP000265618"/>
    </source>
</evidence>
<keyword evidence="3" id="KW-1185">Reference proteome</keyword>